<dbReference type="PROSITE" id="PS51819">
    <property type="entry name" value="VOC"/>
    <property type="match status" value="1"/>
</dbReference>
<dbReference type="OrthoDB" id="9788468at2"/>
<keyword evidence="2" id="KW-0560">Oxidoreductase</keyword>
<evidence type="ECO:0000313" key="2">
    <source>
        <dbReference type="EMBL" id="BAY81110.1"/>
    </source>
</evidence>
<reference evidence="2 3" key="1">
    <citation type="submission" date="2017-06" db="EMBL/GenBank/DDBJ databases">
        <title>Genome sequencing of cyanobaciteial culture collection at National Institute for Environmental Studies (NIES).</title>
        <authorList>
            <person name="Hirose Y."/>
            <person name="Shimura Y."/>
            <person name="Fujisawa T."/>
            <person name="Nakamura Y."/>
            <person name="Kawachi M."/>
        </authorList>
    </citation>
    <scope>NUCLEOTIDE SEQUENCE [LARGE SCALE GENOMIC DNA]</scope>
    <source>
        <strain evidence="2 3">NIES-267</strain>
    </source>
</reference>
<accession>A0A1Z4LIP5</accession>
<proteinExistence type="predicted"/>
<dbReference type="PANTHER" id="PTHR36503">
    <property type="entry name" value="BLR2520 PROTEIN"/>
    <property type="match status" value="1"/>
</dbReference>
<dbReference type="GO" id="GO:0051213">
    <property type="term" value="F:dioxygenase activity"/>
    <property type="evidence" value="ECO:0007669"/>
    <property type="project" value="UniProtKB-KW"/>
</dbReference>
<dbReference type="AlphaFoldDB" id="A0A1Z4LIP5"/>
<organism evidence="2 3">
    <name type="scientific">Calothrix parasitica NIES-267</name>
    <dbReference type="NCBI Taxonomy" id="1973488"/>
    <lineage>
        <taxon>Bacteria</taxon>
        <taxon>Bacillati</taxon>
        <taxon>Cyanobacteriota</taxon>
        <taxon>Cyanophyceae</taxon>
        <taxon>Nostocales</taxon>
        <taxon>Calotrichaceae</taxon>
        <taxon>Calothrix</taxon>
    </lineage>
</organism>
<evidence type="ECO:0000313" key="3">
    <source>
        <dbReference type="Proteomes" id="UP000218418"/>
    </source>
</evidence>
<dbReference type="InterPro" id="IPR037523">
    <property type="entry name" value="VOC_core"/>
</dbReference>
<dbReference type="Gene3D" id="3.10.180.10">
    <property type="entry name" value="2,3-Dihydroxybiphenyl 1,2-Dioxygenase, domain 1"/>
    <property type="match status" value="1"/>
</dbReference>
<dbReference type="Pfam" id="PF00903">
    <property type="entry name" value="Glyoxalase"/>
    <property type="match status" value="1"/>
</dbReference>
<protein>
    <submittedName>
        <fullName evidence="2">Glyoxalase/bleomycin resistance protein/dioxygenase</fullName>
    </submittedName>
</protein>
<dbReference type="EMBL" id="AP018227">
    <property type="protein sequence ID" value="BAY81110.1"/>
    <property type="molecule type" value="Genomic_DNA"/>
</dbReference>
<sequence length="141" mass="15930">MRQQLNIVTLGVEDLQRSLKFYKDGLGWKLSSASNENIAFFQMGGVVFSLYLRDKLAEDIKIKSDGDGFSGITLAYNAKDEAEVDKVLQQVESLGAKIIKKAEKVFWGGYSGYFADFDGHLWEVAWNPFFEFDESDNLVLP</sequence>
<gene>
    <name evidence="2" type="ORF">NIES267_05750</name>
</gene>
<keyword evidence="3" id="KW-1185">Reference proteome</keyword>
<keyword evidence="2" id="KW-0223">Dioxygenase</keyword>
<name>A0A1Z4LIP5_9CYAN</name>
<dbReference type="CDD" id="cd07251">
    <property type="entry name" value="VOC_like"/>
    <property type="match status" value="1"/>
</dbReference>
<dbReference type="SUPFAM" id="SSF54593">
    <property type="entry name" value="Glyoxalase/Bleomycin resistance protein/Dihydroxybiphenyl dioxygenase"/>
    <property type="match status" value="1"/>
</dbReference>
<dbReference type="InterPro" id="IPR004360">
    <property type="entry name" value="Glyas_Fos-R_dOase_dom"/>
</dbReference>
<dbReference type="PANTHER" id="PTHR36503:SF1">
    <property type="entry name" value="BLR2520 PROTEIN"/>
    <property type="match status" value="1"/>
</dbReference>
<dbReference type="Proteomes" id="UP000218418">
    <property type="component" value="Chromosome"/>
</dbReference>
<feature type="domain" description="VOC" evidence="1">
    <location>
        <begin position="4"/>
        <end position="127"/>
    </location>
</feature>
<dbReference type="InterPro" id="IPR029068">
    <property type="entry name" value="Glyas_Bleomycin-R_OHBP_Dase"/>
</dbReference>
<evidence type="ECO:0000259" key="1">
    <source>
        <dbReference type="PROSITE" id="PS51819"/>
    </source>
</evidence>